<feature type="compositionally biased region" description="Low complexity" evidence="1">
    <location>
        <begin position="7"/>
        <end position="17"/>
    </location>
</feature>
<dbReference type="EMBL" id="CADCTL010000183">
    <property type="protein sequence ID" value="CAA9261905.1"/>
    <property type="molecule type" value="Genomic_DNA"/>
</dbReference>
<protein>
    <submittedName>
        <fullName evidence="2">RuBisCO operon transcriptional regulator CbbR</fullName>
    </submittedName>
</protein>
<feature type="compositionally biased region" description="Basic residues" evidence="1">
    <location>
        <begin position="53"/>
        <end position="77"/>
    </location>
</feature>
<feature type="compositionally biased region" description="Basic and acidic residues" evidence="1">
    <location>
        <begin position="148"/>
        <end position="158"/>
    </location>
</feature>
<feature type="compositionally biased region" description="Low complexity" evidence="1">
    <location>
        <begin position="33"/>
        <end position="52"/>
    </location>
</feature>
<proteinExistence type="predicted"/>
<accession>A0A6J4IW14</accession>
<sequence>ERKTYGLRPANLAAPAPRHGRGRPHGHRDRRGAAPFRHAAGSGAAAPPVGGSARRRGAARTRRRGRAAHRRGARSSHRPWPGGGGAARLFRGDRGAARHGRRPRGGGRDQHRQVLRPLRARRLPARAPEGGAAHPRREPPGNGRRARSFGDGRRRDGPPARALPRRARGDRRPSARHHRPARPRAGGTARRSARRGRARDLPAARAGVGHARADAPPFHGGRTAARRGNRDRQQRDDQAGGDGRHGRGPALRPHHRGGGEGRAAHRAGRRGPAGRPAVVRRPAPRQAPAARGPGALGPLRAVRRALPATGGGGHATRGAQEAL</sequence>
<feature type="non-terminal residue" evidence="2">
    <location>
        <position position="323"/>
    </location>
</feature>
<name>A0A6J4IW14_9PROT</name>
<evidence type="ECO:0000313" key="2">
    <source>
        <dbReference type="EMBL" id="CAA9261905.1"/>
    </source>
</evidence>
<dbReference type="AlphaFoldDB" id="A0A6J4IW14"/>
<feature type="non-terminal residue" evidence="2">
    <location>
        <position position="1"/>
    </location>
</feature>
<feature type="region of interest" description="Disordered" evidence="1">
    <location>
        <begin position="1"/>
        <end position="323"/>
    </location>
</feature>
<evidence type="ECO:0000256" key="1">
    <source>
        <dbReference type="SAM" id="MobiDB-lite"/>
    </source>
</evidence>
<feature type="compositionally biased region" description="Basic residues" evidence="1">
    <location>
        <begin position="163"/>
        <end position="182"/>
    </location>
</feature>
<reference evidence="2" key="1">
    <citation type="submission" date="2020-02" db="EMBL/GenBank/DDBJ databases">
        <authorList>
            <person name="Meier V. D."/>
        </authorList>
    </citation>
    <scope>NUCLEOTIDE SEQUENCE</scope>
    <source>
        <strain evidence="2">AVDCRST_MAG04</strain>
    </source>
</reference>
<organism evidence="2">
    <name type="scientific">uncultured Acetobacteraceae bacterium</name>
    <dbReference type="NCBI Taxonomy" id="169975"/>
    <lineage>
        <taxon>Bacteria</taxon>
        <taxon>Pseudomonadati</taxon>
        <taxon>Pseudomonadota</taxon>
        <taxon>Alphaproteobacteria</taxon>
        <taxon>Acetobacterales</taxon>
        <taxon>Acetobacteraceae</taxon>
        <taxon>environmental samples</taxon>
    </lineage>
</organism>
<feature type="compositionally biased region" description="Basic residues" evidence="1">
    <location>
        <begin position="18"/>
        <end position="30"/>
    </location>
</feature>
<feature type="compositionally biased region" description="Low complexity" evidence="1">
    <location>
        <begin position="273"/>
        <end position="300"/>
    </location>
</feature>
<gene>
    <name evidence="2" type="ORF">AVDCRST_MAG04-2614</name>
</gene>
<feature type="compositionally biased region" description="Basic and acidic residues" evidence="1">
    <location>
        <begin position="228"/>
        <end position="245"/>
    </location>
</feature>